<feature type="coiled-coil region" evidence="8">
    <location>
        <begin position="222"/>
        <end position="249"/>
    </location>
</feature>
<evidence type="ECO:0000259" key="10">
    <source>
        <dbReference type="PROSITE" id="PS50089"/>
    </source>
</evidence>
<evidence type="ECO:0000256" key="9">
    <source>
        <dbReference type="SAM" id="MobiDB-lite"/>
    </source>
</evidence>
<evidence type="ECO:0000256" key="5">
    <source>
        <dbReference type="ARBA" id="ARBA00022833"/>
    </source>
</evidence>
<dbReference type="Gene3D" id="3.30.40.10">
    <property type="entry name" value="Zinc/RING finger domain, C3HC4 (zinc finger)"/>
    <property type="match status" value="1"/>
</dbReference>
<dbReference type="InterPro" id="IPR001841">
    <property type="entry name" value="Znf_RING"/>
</dbReference>
<keyword evidence="3" id="KW-0677">Repeat</keyword>
<evidence type="ECO:0000256" key="1">
    <source>
        <dbReference type="ARBA" id="ARBA00022553"/>
    </source>
</evidence>
<evidence type="ECO:0000256" key="6">
    <source>
        <dbReference type="PROSITE-ProRule" id="PRU00024"/>
    </source>
</evidence>
<dbReference type="InterPro" id="IPR027370">
    <property type="entry name" value="Znf-RING_euk"/>
</dbReference>
<dbReference type="InterPro" id="IPR013083">
    <property type="entry name" value="Znf_RING/FYVE/PHD"/>
</dbReference>
<keyword evidence="4 6" id="KW-0863">Zinc-finger</keyword>
<dbReference type="InterPro" id="IPR018811">
    <property type="entry name" value="MRX11"/>
</dbReference>
<dbReference type="InterPro" id="IPR000315">
    <property type="entry name" value="Znf_B-box"/>
</dbReference>
<organism evidence="12 14">
    <name type="scientific">Didymodactylos carnosus</name>
    <dbReference type="NCBI Taxonomy" id="1234261"/>
    <lineage>
        <taxon>Eukaryota</taxon>
        <taxon>Metazoa</taxon>
        <taxon>Spiralia</taxon>
        <taxon>Gnathifera</taxon>
        <taxon>Rotifera</taxon>
        <taxon>Eurotatoria</taxon>
        <taxon>Bdelloidea</taxon>
        <taxon>Philodinida</taxon>
        <taxon>Philodinidae</taxon>
        <taxon>Didymodactylos</taxon>
    </lineage>
</organism>
<dbReference type="SMART" id="SM00184">
    <property type="entry name" value="RING"/>
    <property type="match status" value="1"/>
</dbReference>
<dbReference type="Proteomes" id="UP000681722">
    <property type="component" value="Unassembled WGS sequence"/>
</dbReference>
<evidence type="ECO:0000313" key="12">
    <source>
        <dbReference type="EMBL" id="CAF0869216.1"/>
    </source>
</evidence>
<dbReference type="PANTHER" id="PTHR25462">
    <property type="entry name" value="BONUS, ISOFORM C-RELATED"/>
    <property type="match status" value="1"/>
</dbReference>
<dbReference type="Gene3D" id="3.30.160.60">
    <property type="entry name" value="Classic Zinc Finger"/>
    <property type="match status" value="1"/>
</dbReference>
<feature type="compositionally biased region" description="Polar residues" evidence="9">
    <location>
        <begin position="552"/>
        <end position="572"/>
    </location>
</feature>
<dbReference type="InterPro" id="IPR011042">
    <property type="entry name" value="6-blade_b-propeller_TolB-like"/>
</dbReference>
<protein>
    <submittedName>
        <fullName evidence="12">Uncharacterized protein</fullName>
    </submittedName>
</protein>
<dbReference type="EMBL" id="CAJOBC010001115">
    <property type="protein sequence ID" value="CAF3656650.1"/>
    <property type="molecule type" value="Genomic_DNA"/>
</dbReference>
<dbReference type="Pfam" id="PF10306">
    <property type="entry name" value="FLILHELTA"/>
    <property type="match status" value="1"/>
</dbReference>
<dbReference type="GO" id="GO:0005654">
    <property type="term" value="C:nucleoplasm"/>
    <property type="evidence" value="ECO:0007669"/>
    <property type="project" value="TreeGrafter"/>
</dbReference>
<evidence type="ECO:0000256" key="2">
    <source>
        <dbReference type="ARBA" id="ARBA00022723"/>
    </source>
</evidence>
<accession>A0A813X1R6</accession>
<dbReference type="PROSITE" id="PS51125">
    <property type="entry name" value="NHL"/>
    <property type="match status" value="1"/>
</dbReference>
<dbReference type="GO" id="GO:0061630">
    <property type="term" value="F:ubiquitin protein ligase activity"/>
    <property type="evidence" value="ECO:0007669"/>
    <property type="project" value="TreeGrafter"/>
</dbReference>
<dbReference type="PANTHER" id="PTHR25462:SF296">
    <property type="entry name" value="MEIOTIC P26, ISOFORM F"/>
    <property type="match status" value="1"/>
</dbReference>
<dbReference type="CDD" id="cd16449">
    <property type="entry name" value="RING-HC"/>
    <property type="match status" value="1"/>
</dbReference>
<evidence type="ECO:0000256" key="4">
    <source>
        <dbReference type="ARBA" id="ARBA00022771"/>
    </source>
</evidence>
<dbReference type="Pfam" id="PF01436">
    <property type="entry name" value="NHL"/>
    <property type="match status" value="1"/>
</dbReference>
<dbReference type="OrthoDB" id="342730at2759"/>
<feature type="repeat" description="NHL" evidence="7">
    <location>
        <begin position="605"/>
        <end position="648"/>
    </location>
</feature>
<dbReference type="PROSITE" id="PS50089">
    <property type="entry name" value="ZF_RING_2"/>
    <property type="match status" value="1"/>
</dbReference>
<evidence type="ECO:0000313" key="14">
    <source>
        <dbReference type="Proteomes" id="UP000663829"/>
    </source>
</evidence>
<dbReference type="SUPFAM" id="SSF63829">
    <property type="entry name" value="Calcium-dependent phosphotriesterase"/>
    <property type="match status" value="1"/>
</dbReference>
<evidence type="ECO:0000256" key="8">
    <source>
        <dbReference type="SAM" id="Coils"/>
    </source>
</evidence>
<dbReference type="Proteomes" id="UP000663829">
    <property type="component" value="Unassembled WGS sequence"/>
</dbReference>
<gene>
    <name evidence="12" type="ORF">GPM918_LOCUS7009</name>
    <name evidence="13" type="ORF">SRO942_LOCUS7009</name>
</gene>
<dbReference type="CDD" id="cd14959">
    <property type="entry name" value="NHL_brat_like"/>
    <property type="match status" value="1"/>
</dbReference>
<sequence length="1283" mass="146090">MADSTSLINDSTTTTDVLLEDDTNQDERLHCSLCKQLNSQPKILQCLHVYCLQCLKTKQEQNTISCPECQQITQLQTGVLEDDLFDDMVLLNEVELRLIQNGLVRCTSCRTEELAFARCKQCSTYLCQQCVHAHQNMKCFLNHTVVNLTDLTSFDRCTACPVHPSKELKYYSASLGQLLCDECLDKHPQSSYEKISPQFIEQLKEDLEGKMKIGTTRIDNAQSSVDAKLNQLQTDYEQTKEKLQENFQLFQKILTKIYSDQLTSLSDIQRSLEMKLLDEIHLVQMTTQRFEDAKDFTKRILAQSSGVELVKMKLLIDRQLVFLNENISLTDGDQSFSSSSSQIDFIQSTSNNDIEQVFKQQFGKLISAAEKQQHDNEKNEDEENKQQQEELFSLSGLSSDHSATTLSSASIDPLAYYVDKPHIQHFNGFSCVPSHGGDATPSLTNTTLTTSGSTSAAVPSQQPTVDLHGTSPFVNSIQTENIRALESIFNQQSHAQQQFQPIQHNPTLDFSQQNNETFSMTGYKSLQQNGRQCHSPLQLPTNGFPGRVPNYAASSHNGSSVGNSPRSTTPYSQLPLVPPTQPQFFSFGMPQHATQQGNCQSMQVRSKFGSLGPQKGQFNSPHGFCLGQDEEIIVADTNNHRIQLFNIQGEYKSQFGIPGREEGQLWYPRKVAYIKQSLGGKYVICDRGNERSRMQLFTRNGHFIKKISIRYIDIVAGLAITHYGDIVVCDSVSPTVFTISSETGELLKWFDCSDYMREPSDIATYQQHYFVCDFKGHCVCVFDDCGKFLRRIGNENITNFPNGIDISDEGDIVIGDSHGNRFHLSVYSCEGDLIKEFECPSHKMNLNLRFLTKRISSLLRFNSSTTETTLKDSTKTKSVRGWRKYLHLLKDRPASHITAFAILHELTAIGAFPIVYYPLKWSQWGQYIPVPTHYIEEGYRFISRVRQRYGYSSLDPGNPVLLNLSLTYGIVKLLLPLRIGLSLYLTPAFARLMSDELTFSPIPDCTSLPLEFFTPCAERLPPINKPYCLEQDLPVILEVSVEQSPIISDPSHLSERQFSVRCGQIVEKLTCHLKSFEEADRHLQSLDKNIQDFFCILEQFRRHLNQMAPTDQRRQKLTDTTDYLEGRIQQMNVKKNEIRIKIQQLCSTFLTQPTNSTANSQDGCQNLPRLIELVQCSFRQKLNLLEMARREHEQMTKLEEKKADRRELFTQLNEKLDYLRQQQQDKREVLPVDVGVDDGDINQALMNKYLSLVEQNKMLKQKLKTNVKILYDVTQQISVPQGN</sequence>
<keyword evidence="8" id="KW-0175">Coiled coil</keyword>
<evidence type="ECO:0000256" key="7">
    <source>
        <dbReference type="PROSITE-ProRule" id="PRU00504"/>
    </source>
</evidence>
<dbReference type="InterPro" id="IPR001258">
    <property type="entry name" value="NHL_repeat"/>
</dbReference>
<feature type="region of interest" description="Disordered" evidence="9">
    <location>
        <begin position="370"/>
        <end position="389"/>
    </location>
</feature>
<feature type="domain" description="RING-type" evidence="10">
    <location>
        <begin position="31"/>
        <end position="70"/>
    </location>
</feature>
<evidence type="ECO:0000313" key="13">
    <source>
        <dbReference type="EMBL" id="CAF3656650.1"/>
    </source>
</evidence>
<feature type="region of interest" description="Disordered" evidence="9">
    <location>
        <begin position="527"/>
        <end position="575"/>
    </location>
</feature>
<evidence type="ECO:0000256" key="3">
    <source>
        <dbReference type="ARBA" id="ARBA00022737"/>
    </source>
</evidence>
<reference evidence="12" key="1">
    <citation type="submission" date="2021-02" db="EMBL/GenBank/DDBJ databases">
        <authorList>
            <person name="Nowell W R."/>
        </authorList>
    </citation>
    <scope>NUCLEOTIDE SEQUENCE</scope>
</reference>
<keyword evidence="5" id="KW-0862">Zinc</keyword>
<evidence type="ECO:0000259" key="11">
    <source>
        <dbReference type="PROSITE" id="PS50119"/>
    </source>
</evidence>
<dbReference type="Gene3D" id="2.120.10.30">
    <property type="entry name" value="TolB, C-terminal domain"/>
    <property type="match status" value="1"/>
</dbReference>
<dbReference type="SUPFAM" id="SSF57850">
    <property type="entry name" value="RING/U-box"/>
    <property type="match status" value="1"/>
</dbReference>
<dbReference type="PROSITE" id="PS00518">
    <property type="entry name" value="ZF_RING_1"/>
    <property type="match status" value="1"/>
</dbReference>
<dbReference type="Pfam" id="PF13445">
    <property type="entry name" value="zf-RING_UBOX"/>
    <property type="match status" value="1"/>
</dbReference>
<dbReference type="InterPro" id="IPR017907">
    <property type="entry name" value="Znf_RING_CS"/>
</dbReference>
<name>A0A813X1R6_9BILA</name>
<dbReference type="EMBL" id="CAJNOQ010001115">
    <property type="protein sequence ID" value="CAF0869216.1"/>
    <property type="molecule type" value="Genomic_DNA"/>
</dbReference>
<keyword evidence="14" id="KW-1185">Reference proteome</keyword>
<keyword evidence="1" id="KW-0597">Phosphoprotein</keyword>
<dbReference type="GO" id="GO:0008270">
    <property type="term" value="F:zinc ion binding"/>
    <property type="evidence" value="ECO:0007669"/>
    <property type="project" value="UniProtKB-KW"/>
</dbReference>
<feature type="coiled-coil region" evidence="8">
    <location>
        <begin position="1181"/>
        <end position="1215"/>
    </location>
</feature>
<dbReference type="PROSITE" id="PS50119">
    <property type="entry name" value="ZF_BBOX"/>
    <property type="match status" value="1"/>
</dbReference>
<dbReference type="SMART" id="SM00336">
    <property type="entry name" value="BBOX"/>
    <property type="match status" value="1"/>
</dbReference>
<dbReference type="InterPro" id="IPR047153">
    <property type="entry name" value="TRIM45/56/19-like"/>
</dbReference>
<keyword evidence="2" id="KW-0479">Metal-binding</keyword>
<feature type="domain" description="B box-type" evidence="11">
    <location>
        <begin position="101"/>
        <end position="148"/>
    </location>
</feature>
<proteinExistence type="predicted"/>
<comment type="caution">
    <text evidence="12">The sequence shown here is derived from an EMBL/GenBank/DDBJ whole genome shotgun (WGS) entry which is preliminary data.</text>
</comment>